<dbReference type="Gene3D" id="3.10.180.10">
    <property type="entry name" value="2,3-Dihydroxybiphenyl 1,2-Dioxygenase, domain 1"/>
    <property type="match status" value="1"/>
</dbReference>
<dbReference type="eggNOG" id="COG3865">
    <property type="taxonomic scope" value="Bacteria"/>
</dbReference>
<dbReference type="InterPro" id="IPR028973">
    <property type="entry name" value="PhnB-like"/>
</dbReference>
<dbReference type="InterPro" id="IPR009725">
    <property type="entry name" value="3_dmu_93_MTrfase"/>
</dbReference>
<dbReference type="PANTHER" id="PTHR33990">
    <property type="entry name" value="PROTEIN YJDN-RELATED"/>
    <property type="match status" value="1"/>
</dbReference>
<dbReference type="Pfam" id="PF06983">
    <property type="entry name" value="3-dmu-9_3-mt"/>
    <property type="match status" value="1"/>
</dbReference>
<dbReference type="InterPro" id="IPR029068">
    <property type="entry name" value="Glyas_Bleomycin-R_OHBP_Dase"/>
</dbReference>
<dbReference type="Proteomes" id="UP000030129">
    <property type="component" value="Unassembled WGS sequence"/>
</dbReference>
<keyword evidence="2" id="KW-0489">Methyltransferase</keyword>
<comment type="caution">
    <text evidence="2">The sequence shown here is derived from an EMBL/GenBank/DDBJ whole genome shotgun (WGS) entry which is preliminary data.</text>
</comment>
<proteinExistence type="predicted"/>
<name>A0A0A2LPE2_9FLAO</name>
<sequence length="168" mass="19135">MENSKNFEPLTINLWFDRNAEQAAKFYTSVFSDGKILSTTHYGKEGQEIHNMPEGAVMTVDFIVHGTKFVGLNGGPLFQLNESVSFIIKCEDQEEVDYYWEKLREGGNPESQQCGWLKDQFGVSWQVVPNILYKLLSDPDKTKTGKVMNALLQMKKLDIAKLEEAFNS</sequence>
<keyword evidence="3" id="KW-1185">Reference proteome</keyword>
<evidence type="ECO:0000313" key="3">
    <source>
        <dbReference type="Proteomes" id="UP000030129"/>
    </source>
</evidence>
<dbReference type="GO" id="GO:0008168">
    <property type="term" value="F:methyltransferase activity"/>
    <property type="evidence" value="ECO:0007669"/>
    <property type="project" value="UniProtKB-KW"/>
</dbReference>
<dbReference type="EMBL" id="JRLV01000008">
    <property type="protein sequence ID" value="KGO81176.1"/>
    <property type="molecule type" value="Genomic_DNA"/>
</dbReference>
<keyword evidence="2" id="KW-0808">Transferase</keyword>
<dbReference type="STRING" id="1406840.Q763_08830"/>
<dbReference type="PIRSF" id="PIRSF021700">
    <property type="entry name" value="3_dmu_93_MTrfase"/>
    <property type="match status" value="1"/>
</dbReference>
<dbReference type="CDD" id="cd06588">
    <property type="entry name" value="PhnB_like"/>
    <property type="match status" value="1"/>
</dbReference>
<dbReference type="PANTHER" id="PTHR33990:SF2">
    <property type="entry name" value="PHNB-LIKE DOMAIN-CONTAINING PROTEIN"/>
    <property type="match status" value="1"/>
</dbReference>
<evidence type="ECO:0000313" key="2">
    <source>
        <dbReference type="EMBL" id="KGO81176.1"/>
    </source>
</evidence>
<protein>
    <submittedName>
        <fullName evidence="2">3-demethylubiquinone-9 3-methyltransferase</fullName>
    </submittedName>
</protein>
<accession>A0A0A2LPE2</accession>
<dbReference type="AlphaFoldDB" id="A0A0A2LPE2"/>
<gene>
    <name evidence="2" type="ORF">Q763_08830</name>
</gene>
<dbReference type="SUPFAM" id="SSF54593">
    <property type="entry name" value="Glyoxalase/Bleomycin resistance protein/Dihydroxybiphenyl dioxygenase"/>
    <property type="match status" value="1"/>
</dbReference>
<evidence type="ECO:0000259" key="1">
    <source>
        <dbReference type="Pfam" id="PF06983"/>
    </source>
</evidence>
<keyword evidence="2" id="KW-0830">Ubiquinone</keyword>
<organism evidence="2 3">
    <name type="scientific">Flavobacterium beibuense F44-8</name>
    <dbReference type="NCBI Taxonomy" id="1406840"/>
    <lineage>
        <taxon>Bacteria</taxon>
        <taxon>Pseudomonadati</taxon>
        <taxon>Bacteroidota</taxon>
        <taxon>Flavobacteriia</taxon>
        <taxon>Flavobacteriales</taxon>
        <taxon>Flavobacteriaceae</taxon>
        <taxon>Flavobacterium</taxon>
    </lineage>
</organism>
<reference evidence="2 3" key="1">
    <citation type="submission" date="2013-09" db="EMBL/GenBank/DDBJ databases">
        <authorList>
            <person name="Zeng Z."/>
            <person name="Chen C."/>
        </authorList>
    </citation>
    <scope>NUCLEOTIDE SEQUENCE [LARGE SCALE GENOMIC DNA]</scope>
    <source>
        <strain evidence="2 3">F44-8</strain>
    </source>
</reference>
<dbReference type="GO" id="GO:0032259">
    <property type="term" value="P:methylation"/>
    <property type="evidence" value="ECO:0007669"/>
    <property type="project" value="UniProtKB-KW"/>
</dbReference>
<feature type="domain" description="PhnB-like" evidence="1">
    <location>
        <begin position="10"/>
        <end position="128"/>
    </location>
</feature>
<dbReference type="RefSeq" id="WP_035133270.1">
    <property type="nucleotide sequence ID" value="NZ_JRLV01000008.1"/>
</dbReference>